<protein>
    <recommendedName>
        <fullName evidence="4">Solute-binding protein family 3/N-terminal domain-containing protein</fullName>
    </recommendedName>
</protein>
<evidence type="ECO:0000313" key="6">
    <source>
        <dbReference type="Proteomes" id="UP000838748"/>
    </source>
</evidence>
<accession>A0ABN8E4I6</accession>
<comment type="similarity">
    <text evidence="1">Belongs to the bacterial solute-binding protein 3 family.</text>
</comment>
<evidence type="ECO:0000313" key="5">
    <source>
        <dbReference type="EMBL" id="CAH0537311.1"/>
    </source>
</evidence>
<evidence type="ECO:0000256" key="3">
    <source>
        <dbReference type="SAM" id="SignalP"/>
    </source>
</evidence>
<comment type="caution">
    <text evidence="5">The sequence shown here is derived from an EMBL/GenBank/DDBJ whole genome shotgun (WGS) entry which is preliminary data.</text>
</comment>
<feature type="chain" id="PRO_5045199786" description="Solute-binding protein family 3/N-terminal domain-containing protein" evidence="3">
    <location>
        <begin position="26"/>
        <end position="252"/>
    </location>
</feature>
<feature type="domain" description="Solute-binding protein family 3/N-terminal" evidence="4">
    <location>
        <begin position="29"/>
        <end position="246"/>
    </location>
</feature>
<evidence type="ECO:0000259" key="4">
    <source>
        <dbReference type="SMART" id="SM00062"/>
    </source>
</evidence>
<dbReference type="RefSeq" id="WP_237360410.1">
    <property type="nucleotide sequence ID" value="NZ_CAKLDM010000001.1"/>
</dbReference>
<dbReference type="Pfam" id="PF00497">
    <property type="entry name" value="SBP_bac_3"/>
    <property type="match status" value="1"/>
</dbReference>
<gene>
    <name evidence="5" type="ORF">VMF7928_01046</name>
</gene>
<sequence length="252" mass="27627">MAAMHSLLLTGCILMATLPSFNVQATETPLRIATINLSPAGYKEDGLSKGLFYEIANAVAKEAGLSYKNTVKPYGRVLNDLKSGKTDMSMLGFNPILEGKASHTTPILELRFMLVSQKGLNIQTIEGFSGKTIGVIRGAQPLTSPIIKESKIITVTNFSQGIKMLKAKRLDALAISDLGFYYTLIKQGLTRDDFGPSVAMSKDSAYMYFSNHFGDQHKIEQLNTALNTLKENGGINQILRRYVGDGYFENTK</sequence>
<proteinExistence type="inferred from homology"/>
<reference evidence="5" key="1">
    <citation type="submission" date="2021-11" db="EMBL/GenBank/DDBJ databases">
        <authorList>
            <person name="Rodrigo-Torres L."/>
            <person name="Arahal R. D."/>
            <person name="Lucena T."/>
        </authorList>
    </citation>
    <scope>NUCLEOTIDE SEQUENCE</scope>
    <source>
        <strain evidence="5">CECT 7928</strain>
    </source>
</reference>
<dbReference type="SUPFAM" id="SSF53850">
    <property type="entry name" value="Periplasmic binding protein-like II"/>
    <property type="match status" value="1"/>
</dbReference>
<dbReference type="Proteomes" id="UP000838748">
    <property type="component" value="Unassembled WGS sequence"/>
</dbReference>
<feature type="signal peptide" evidence="3">
    <location>
        <begin position="1"/>
        <end position="25"/>
    </location>
</feature>
<dbReference type="PANTHER" id="PTHR35936">
    <property type="entry name" value="MEMBRANE-BOUND LYTIC MUREIN TRANSGLYCOSYLASE F"/>
    <property type="match status" value="1"/>
</dbReference>
<evidence type="ECO:0000256" key="1">
    <source>
        <dbReference type="ARBA" id="ARBA00010333"/>
    </source>
</evidence>
<keyword evidence="2 3" id="KW-0732">Signal</keyword>
<keyword evidence="6" id="KW-1185">Reference proteome</keyword>
<dbReference type="InterPro" id="IPR001638">
    <property type="entry name" value="Solute-binding_3/MltF_N"/>
</dbReference>
<name>A0ABN8E4I6_9VIBR</name>
<dbReference type="EMBL" id="CAKLDM010000001">
    <property type="protein sequence ID" value="CAH0537311.1"/>
    <property type="molecule type" value="Genomic_DNA"/>
</dbReference>
<dbReference type="SMART" id="SM00062">
    <property type="entry name" value="PBPb"/>
    <property type="match status" value="1"/>
</dbReference>
<organism evidence="5 6">
    <name type="scientific">Vibrio marisflavi CECT 7928</name>
    <dbReference type="NCBI Taxonomy" id="634439"/>
    <lineage>
        <taxon>Bacteria</taxon>
        <taxon>Pseudomonadati</taxon>
        <taxon>Pseudomonadota</taxon>
        <taxon>Gammaproteobacteria</taxon>
        <taxon>Vibrionales</taxon>
        <taxon>Vibrionaceae</taxon>
        <taxon>Vibrio</taxon>
    </lineage>
</organism>
<dbReference type="PANTHER" id="PTHR35936:SF35">
    <property type="entry name" value="L-CYSTINE-BINDING PROTEIN TCYJ"/>
    <property type="match status" value="1"/>
</dbReference>
<evidence type="ECO:0000256" key="2">
    <source>
        <dbReference type="ARBA" id="ARBA00022729"/>
    </source>
</evidence>
<dbReference type="Gene3D" id="3.40.190.10">
    <property type="entry name" value="Periplasmic binding protein-like II"/>
    <property type="match status" value="2"/>
</dbReference>